<keyword evidence="4" id="KW-1185">Reference proteome</keyword>
<dbReference type="Proteomes" id="UP000269198">
    <property type="component" value="Unassembled WGS sequence"/>
</dbReference>
<comment type="caution">
    <text evidence="3">The sequence shown here is derived from an EMBL/GenBank/DDBJ whole genome shotgun (WGS) entry which is preliminary data.</text>
</comment>
<feature type="compositionally biased region" description="Acidic residues" evidence="1">
    <location>
        <begin position="247"/>
        <end position="258"/>
    </location>
</feature>
<keyword evidence="2" id="KW-0472">Membrane</keyword>
<gene>
    <name evidence="3" type="ORF">EFW17_14175</name>
</gene>
<feature type="compositionally biased region" description="Polar residues" evidence="1">
    <location>
        <begin position="214"/>
        <end position="224"/>
    </location>
</feature>
<feature type="transmembrane region" description="Helical" evidence="2">
    <location>
        <begin position="125"/>
        <end position="145"/>
    </location>
</feature>
<accession>A0A3N0E848</accession>
<dbReference type="EMBL" id="RJMB01000013">
    <property type="protein sequence ID" value="RNL84025.1"/>
    <property type="molecule type" value="Genomic_DNA"/>
</dbReference>
<protein>
    <recommendedName>
        <fullName evidence="5">DUF2637 domain-containing protein</fullName>
    </recommendedName>
</protein>
<sequence>MAAKTSTTTHDARTGSRATSPASRFTAIALTGLGVIAIAACAVLLSYNGIYQIARQGSVDPRYAHIYPGAFTLLLLMAFWAAYVLHDAPRIRRLGVDAIILALILLAAFASALEPLGYTLTPKAAVAVVALAPWAALLIAFRIWLWMVSHLRGDHSGGQARGSGPTDGTDNGDTAPLPAEPMPRPVDPDGAAEPTESRSGEHENVPSPPMQLWPRTSSAPTSSVRVLDPGTSKTRNEARPPHHTPTPEDDTTPEDPAEPSESPAPRRDDVSSSRSTPESESETAAPESATDPVPAADDPDTSTAPTSAEADPTDSATTRPGAADGSPTLGEQLRRALLPEGPPDPAGTATDDAGTAPVPPLPKRTPRTERNSAEEPTEVPEPAETPVTDGTPVAGEDDGDEGESETAAPAGATDPASPAEPAEDGFVHELPPDDPTSDEADIRGEWTPEPEREASGTEPEAEPETDEAPRLTKRPIVLRPRRRPTEDFPPAPPSGRVRSEPTPPESPQE</sequence>
<evidence type="ECO:0000313" key="3">
    <source>
        <dbReference type="EMBL" id="RNL84025.1"/>
    </source>
</evidence>
<evidence type="ECO:0000256" key="2">
    <source>
        <dbReference type="SAM" id="Phobius"/>
    </source>
</evidence>
<dbReference type="OrthoDB" id="3424007at2"/>
<feature type="compositionally biased region" description="Acidic residues" evidence="1">
    <location>
        <begin position="395"/>
        <end position="404"/>
    </location>
</feature>
<dbReference type="AlphaFoldDB" id="A0A3N0E848"/>
<keyword evidence="2" id="KW-1133">Transmembrane helix</keyword>
<evidence type="ECO:0000313" key="4">
    <source>
        <dbReference type="Proteomes" id="UP000269198"/>
    </source>
</evidence>
<feature type="compositionally biased region" description="Basic and acidic residues" evidence="1">
    <location>
        <begin position="195"/>
        <end position="204"/>
    </location>
</feature>
<dbReference type="RefSeq" id="WP_123201858.1">
    <property type="nucleotide sequence ID" value="NZ_RJMB01000013.1"/>
</dbReference>
<feature type="compositionally biased region" description="Low complexity" evidence="1">
    <location>
        <begin position="346"/>
        <end position="356"/>
    </location>
</feature>
<feature type="region of interest" description="Disordered" evidence="1">
    <location>
        <begin position="155"/>
        <end position="509"/>
    </location>
</feature>
<reference evidence="3 4" key="1">
    <citation type="submission" date="2018-11" db="EMBL/GenBank/DDBJ databases">
        <title>The genome draft of YIM 96095.</title>
        <authorList>
            <person name="Tang S.-K."/>
            <person name="Chunyu W.-X."/>
            <person name="Feng Y.-Z."/>
        </authorList>
    </citation>
    <scope>NUCLEOTIDE SEQUENCE [LARGE SCALE GENOMIC DNA]</scope>
    <source>
        <strain evidence="3 4">YIM 96095</strain>
    </source>
</reference>
<feature type="transmembrane region" description="Helical" evidence="2">
    <location>
        <begin position="65"/>
        <end position="85"/>
    </location>
</feature>
<feature type="transmembrane region" description="Helical" evidence="2">
    <location>
        <begin position="25"/>
        <end position="45"/>
    </location>
</feature>
<feature type="transmembrane region" description="Helical" evidence="2">
    <location>
        <begin position="94"/>
        <end position="113"/>
    </location>
</feature>
<evidence type="ECO:0000256" key="1">
    <source>
        <dbReference type="SAM" id="MobiDB-lite"/>
    </source>
</evidence>
<organism evidence="3 4">
    <name type="scientific">Halostreptopolyspora alba</name>
    <dbReference type="NCBI Taxonomy" id="2487137"/>
    <lineage>
        <taxon>Bacteria</taxon>
        <taxon>Bacillati</taxon>
        <taxon>Actinomycetota</taxon>
        <taxon>Actinomycetes</taxon>
        <taxon>Streptosporangiales</taxon>
        <taxon>Nocardiopsidaceae</taxon>
        <taxon>Halostreptopolyspora</taxon>
    </lineage>
</organism>
<name>A0A3N0E848_9ACTN</name>
<keyword evidence="2" id="KW-0812">Transmembrane</keyword>
<proteinExistence type="predicted"/>
<feature type="compositionally biased region" description="Low complexity" evidence="1">
    <location>
        <begin position="272"/>
        <end position="308"/>
    </location>
</feature>
<evidence type="ECO:0008006" key="5">
    <source>
        <dbReference type="Google" id="ProtNLM"/>
    </source>
</evidence>
<feature type="compositionally biased region" description="Basic and acidic residues" evidence="1">
    <location>
        <begin position="440"/>
        <end position="455"/>
    </location>
</feature>